<keyword evidence="2" id="KW-1185">Reference proteome</keyword>
<evidence type="ECO:0000313" key="1">
    <source>
        <dbReference type="EMBL" id="KAH6936667.1"/>
    </source>
</evidence>
<reference evidence="1" key="1">
    <citation type="submission" date="2020-05" db="EMBL/GenBank/DDBJ databases">
        <title>Large-scale comparative analyses of tick genomes elucidate their genetic diversity and vector capacities.</title>
        <authorList>
            <person name="Jia N."/>
            <person name="Wang J."/>
            <person name="Shi W."/>
            <person name="Du L."/>
            <person name="Sun Y."/>
            <person name="Zhan W."/>
            <person name="Jiang J."/>
            <person name="Wang Q."/>
            <person name="Zhang B."/>
            <person name="Ji P."/>
            <person name="Sakyi L.B."/>
            <person name="Cui X."/>
            <person name="Yuan T."/>
            <person name="Jiang B."/>
            <person name="Yang W."/>
            <person name="Lam T.T.-Y."/>
            <person name="Chang Q."/>
            <person name="Ding S."/>
            <person name="Wang X."/>
            <person name="Zhu J."/>
            <person name="Ruan X."/>
            <person name="Zhao L."/>
            <person name="Wei J."/>
            <person name="Que T."/>
            <person name="Du C."/>
            <person name="Cheng J."/>
            <person name="Dai P."/>
            <person name="Han X."/>
            <person name="Huang E."/>
            <person name="Gao Y."/>
            <person name="Liu J."/>
            <person name="Shao H."/>
            <person name="Ye R."/>
            <person name="Li L."/>
            <person name="Wei W."/>
            <person name="Wang X."/>
            <person name="Wang C."/>
            <person name="Yang T."/>
            <person name="Huo Q."/>
            <person name="Li W."/>
            <person name="Guo W."/>
            <person name="Chen H."/>
            <person name="Zhou L."/>
            <person name="Ni X."/>
            <person name="Tian J."/>
            <person name="Zhou Y."/>
            <person name="Sheng Y."/>
            <person name="Liu T."/>
            <person name="Pan Y."/>
            <person name="Xia L."/>
            <person name="Li J."/>
            <person name="Zhao F."/>
            <person name="Cao W."/>
        </authorList>
    </citation>
    <scope>NUCLEOTIDE SEQUENCE</scope>
    <source>
        <strain evidence="1">Hyas-2018</strain>
    </source>
</reference>
<dbReference type="EMBL" id="CM023483">
    <property type="protein sequence ID" value="KAH6936667.1"/>
    <property type="molecule type" value="Genomic_DNA"/>
</dbReference>
<sequence length="286" mass="31759">MTSAEGSRIVRFASVHRLLQVVIVAGLMLRCSSALRLLKVKAPPTVLYGGVAKLDCQYDLETDSLYAAKWFKDGYEFYRYRPGVGVTTFPVHGVTVNTSESIGATVYLQNLTLQSSGLYNCEISAESPSFQTVIGVKQINVIALPRHGPRIEGARRRYRAAETVSLNCTSGKSKPAPVLRWFINGALVTDPNRQSDLTTVRHADGFETVSRKLQFAVTEDLFDLSEDIKVKCEVSVPGVYVMSDEKVLLEKPHDSPVDVKDVDDDCLSKVLSFITRLWMKEYNGDD</sequence>
<accession>A0ACB7SU62</accession>
<evidence type="ECO:0000313" key="2">
    <source>
        <dbReference type="Proteomes" id="UP000821845"/>
    </source>
</evidence>
<comment type="caution">
    <text evidence="1">The sequence shown here is derived from an EMBL/GenBank/DDBJ whole genome shotgun (WGS) entry which is preliminary data.</text>
</comment>
<proteinExistence type="predicted"/>
<dbReference type="Proteomes" id="UP000821845">
    <property type="component" value="Chromosome 3"/>
</dbReference>
<name>A0ACB7SU62_HYAAI</name>
<organism evidence="1 2">
    <name type="scientific">Hyalomma asiaticum</name>
    <name type="common">Tick</name>
    <dbReference type="NCBI Taxonomy" id="266040"/>
    <lineage>
        <taxon>Eukaryota</taxon>
        <taxon>Metazoa</taxon>
        <taxon>Ecdysozoa</taxon>
        <taxon>Arthropoda</taxon>
        <taxon>Chelicerata</taxon>
        <taxon>Arachnida</taxon>
        <taxon>Acari</taxon>
        <taxon>Parasitiformes</taxon>
        <taxon>Ixodida</taxon>
        <taxon>Ixodoidea</taxon>
        <taxon>Ixodidae</taxon>
        <taxon>Hyalomminae</taxon>
        <taxon>Hyalomma</taxon>
    </lineage>
</organism>
<gene>
    <name evidence="1" type="ORF">HPB50_020574</name>
</gene>
<protein>
    <submittedName>
        <fullName evidence="1">Uncharacterized protein</fullName>
    </submittedName>
</protein>